<proteinExistence type="predicted"/>
<accession>A0A917MAR3</accession>
<reference evidence="1" key="1">
    <citation type="journal article" date="2014" name="Int. J. Syst. Evol. Microbiol.">
        <title>Complete genome sequence of Corynebacterium casei LMG S-19264T (=DSM 44701T), isolated from a smear-ripened cheese.</title>
        <authorList>
            <consortium name="US DOE Joint Genome Institute (JGI-PGF)"/>
            <person name="Walter F."/>
            <person name="Albersmeier A."/>
            <person name="Kalinowski J."/>
            <person name="Ruckert C."/>
        </authorList>
    </citation>
    <scope>NUCLEOTIDE SEQUENCE</scope>
    <source>
        <strain evidence="1">CGMCC 1.15763</strain>
    </source>
</reference>
<reference evidence="1" key="2">
    <citation type="submission" date="2020-09" db="EMBL/GenBank/DDBJ databases">
        <authorList>
            <person name="Sun Q."/>
            <person name="Zhou Y."/>
        </authorList>
    </citation>
    <scope>NUCLEOTIDE SEQUENCE</scope>
    <source>
        <strain evidence="1">CGMCC 1.15763</strain>
    </source>
</reference>
<name>A0A917MAR3_9FLAO</name>
<dbReference type="InterPro" id="IPR048868">
    <property type="entry name" value="OGG-like_put"/>
</dbReference>
<organism evidence="1 2">
    <name type="scientific">Polaribacter pacificus</name>
    <dbReference type="NCBI Taxonomy" id="1775173"/>
    <lineage>
        <taxon>Bacteria</taxon>
        <taxon>Pseudomonadati</taxon>
        <taxon>Bacteroidota</taxon>
        <taxon>Flavobacteriia</taxon>
        <taxon>Flavobacteriales</taxon>
        <taxon>Flavobacteriaceae</taxon>
    </lineage>
</organism>
<keyword evidence="2" id="KW-1185">Reference proteome</keyword>
<dbReference type="Pfam" id="PF21790">
    <property type="entry name" value="OGG"/>
    <property type="match status" value="1"/>
</dbReference>
<protein>
    <submittedName>
        <fullName evidence="1">Uncharacterized protein</fullName>
    </submittedName>
</protein>
<dbReference type="Proteomes" id="UP000633278">
    <property type="component" value="Unassembled WGS sequence"/>
</dbReference>
<gene>
    <name evidence="1" type="ORF">GCM10011416_01010</name>
</gene>
<evidence type="ECO:0000313" key="2">
    <source>
        <dbReference type="Proteomes" id="UP000633278"/>
    </source>
</evidence>
<evidence type="ECO:0000313" key="1">
    <source>
        <dbReference type="EMBL" id="GGG88550.1"/>
    </source>
</evidence>
<dbReference type="AlphaFoldDB" id="A0A917MAR3"/>
<sequence length="216" mass="25306">MSSVIFKYKKQIETLNPLQDSCFLYDSKRWSKLNTESKKLVAVYENKVINRKDVIDAFIKYYQGEKEYLYPFILTMIWGFADTGYGTYRTNKYLSSHENKNLIEDAFGAIRDKDIEKAYKLLMKIKGLNISYVSKLLYFGTRARGYKDHALIFDIRVARSLVKLLDVDGDISGLLDITPSNKYKDFDNYNKLIHRWAKELDVAAENVEMFLFDGKF</sequence>
<dbReference type="RefSeq" id="WP_188597314.1">
    <property type="nucleotide sequence ID" value="NZ_BMJW01000001.1"/>
</dbReference>
<dbReference type="EMBL" id="BMJW01000001">
    <property type="protein sequence ID" value="GGG88550.1"/>
    <property type="molecule type" value="Genomic_DNA"/>
</dbReference>
<comment type="caution">
    <text evidence="1">The sequence shown here is derived from an EMBL/GenBank/DDBJ whole genome shotgun (WGS) entry which is preliminary data.</text>
</comment>